<gene>
    <name evidence="4" type="primary">LOC109469113</name>
</gene>
<dbReference type="InterPro" id="IPR039561">
    <property type="entry name" value="Peptidase_M15C"/>
</dbReference>
<feature type="chain" id="PRO_5028184484" evidence="1">
    <location>
        <begin position="49"/>
        <end position="298"/>
    </location>
</feature>
<proteinExistence type="predicted"/>
<dbReference type="OrthoDB" id="10021790at2759"/>
<evidence type="ECO:0000259" key="2">
    <source>
        <dbReference type="Pfam" id="PF13539"/>
    </source>
</evidence>
<dbReference type="Proteomes" id="UP000515135">
    <property type="component" value="Unplaced"/>
</dbReference>
<evidence type="ECO:0000313" key="3">
    <source>
        <dbReference type="Proteomes" id="UP000515135"/>
    </source>
</evidence>
<dbReference type="PANTHER" id="PTHR31698">
    <property type="entry name" value="LYSOZYME G FAMILY MEMBER"/>
    <property type="match status" value="1"/>
</dbReference>
<dbReference type="PANTHER" id="PTHR31698:SF7">
    <property type="entry name" value="PEPTIDASE M15C DOMAIN-CONTAINING PROTEIN"/>
    <property type="match status" value="1"/>
</dbReference>
<dbReference type="InterPro" id="IPR009045">
    <property type="entry name" value="Zn_M74/Hedgehog-like"/>
</dbReference>
<dbReference type="KEGG" id="bbel:109469113"/>
<dbReference type="RefSeq" id="XP_019623053.1">
    <property type="nucleotide sequence ID" value="XM_019767494.1"/>
</dbReference>
<dbReference type="GO" id="GO:0008233">
    <property type="term" value="F:peptidase activity"/>
    <property type="evidence" value="ECO:0007669"/>
    <property type="project" value="InterPro"/>
</dbReference>
<keyword evidence="1" id="KW-0732">Signal</keyword>
<organism evidence="3 4">
    <name type="scientific">Branchiostoma belcheri</name>
    <name type="common">Amphioxus</name>
    <dbReference type="NCBI Taxonomy" id="7741"/>
    <lineage>
        <taxon>Eukaryota</taxon>
        <taxon>Metazoa</taxon>
        <taxon>Chordata</taxon>
        <taxon>Cephalochordata</taxon>
        <taxon>Leptocardii</taxon>
        <taxon>Amphioxiformes</taxon>
        <taxon>Branchiostomatidae</taxon>
        <taxon>Branchiostoma</taxon>
    </lineage>
</organism>
<accession>A0A6P4YF42</accession>
<dbReference type="AlphaFoldDB" id="A0A6P4YF42"/>
<reference evidence="4" key="1">
    <citation type="submission" date="2025-08" db="UniProtKB">
        <authorList>
            <consortium name="RefSeq"/>
        </authorList>
    </citation>
    <scope>IDENTIFICATION</scope>
    <source>
        <tissue evidence="4">Gonad</tissue>
    </source>
</reference>
<name>A0A6P4YF42_BRABE</name>
<dbReference type="GeneID" id="109469113"/>
<dbReference type="Gene3D" id="3.30.1380.10">
    <property type="match status" value="1"/>
</dbReference>
<feature type="signal peptide" evidence="1">
    <location>
        <begin position="1"/>
        <end position="48"/>
    </location>
</feature>
<dbReference type="Pfam" id="PF13539">
    <property type="entry name" value="Peptidase_M15_4"/>
    <property type="match status" value="1"/>
</dbReference>
<evidence type="ECO:0000313" key="4">
    <source>
        <dbReference type="RefSeq" id="XP_019623053.1"/>
    </source>
</evidence>
<evidence type="ECO:0000256" key="1">
    <source>
        <dbReference type="SAM" id="SignalP"/>
    </source>
</evidence>
<sequence length="298" mass="31837">MLPKYSTNLRLLWSHIAFIEQTSKRGGSQGIKMILALVLASFLAVVSGDSACTNIGGSCLDWRYYKCTAGYETGLCSGDSNRRCCKSCSSSCLSDENYWSSNSDGSCTGAGGECKDDSNYCNGHYASSMCGGPSDRRCCLPHGTGGGGSCTVRAYHNNNFVGDPIHVEDGFRGAMDSINSAAGRCGVKVYITHSWRKLGAVIGGAIVQPASNSNHLVGHAIDMNIQRSDGSLCNGDCLQGQWDNAANCFLDEVIAAGLTWGGVFNDPVHIDDRYNTNLNRYYALRDVVQAACSHVPMT</sequence>
<dbReference type="SUPFAM" id="SSF55166">
    <property type="entry name" value="Hedgehog/DD-peptidase"/>
    <property type="match status" value="1"/>
</dbReference>
<protein>
    <submittedName>
        <fullName evidence="4">Uncharacterized protein LOC109469113</fullName>
    </submittedName>
</protein>
<keyword evidence="3" id="KW-1185">Reference proteome</keyword>
<feature type="domain" description="Peptidase M15C" evidence="2">
    <location>
        <begin position="210"/>
        <end position="270"/>
    </location>
</feature>